<sequence>MNYIHNPYPFPGHAAVPLDQPVGFDPAMVHPSMVHPIDGYLYPHPPFDMVDFYPQPIMDYEEYAENLSRPRLTKEQVETLEAQFQAHPKPSSNVKRQLAAQTNLSLPRVANWFQNRRAKAKQQKRQEEFERMQKAKAEAEEAARGKTESIDHASESSQNKTPTEETDKTSTPRPSSSVTVSADRTKTPAHSSSSRSKHKKTRSESAREATFASLQRALNAAVAARERYGDEAAPQGANDMDASVSPTNSATTFPTAGKSDAYNDSHTGQSTLNTPFTEWESARTSSVSWASSQSPQEPFGYSGLNANSFPAQGIDSPHQQDAQYSPRGTEWPSQVSSAESRAASDADASYNAMQYTLQSDVPLSRRGSSDELADTLEGIGIDTTGTSHDMSHLAHQGDRLSWKEAGKELDLAARRKRPRPAAIGTSRSSSMLAGSMSPTTRMPGHGVRQTKSAQSLNSRYAGVRKASAAQRSPLNFSTFAEAGALNSTKAEMSTMLQPTVSTSLAPPTPLTPEDFQHLLPTSPTDGYCLSAQPNAQFFPTTQPMQINIASPPATPMAVDMMSSYQYQNVPPPMSAPAHYTSFPEYTTCDTAPLTARSWADAPTIPSPDASFQSSCQISQTDVTSMPYDPTDQSGQSADGSIAGSPSMVYQTKDTGMSASADAKPTEFLIHEFPEQQEAHRFVAQQLPSQKPKHYTFVDQSGLK</sequence>
<feature type="compositionally biased region" description="Low complexity" evidence="8">
    <location>
        <begin position="171"/>
        <end position="181"/>
    </location>
</feature>
<dbReference type="PROSITE" id="PS50071">
    <property type="entry name" value="HOMEOBOX_2"/>
    <property type="match status" value="1"/>
</dbReference>
<dbReference type="SUPFAM" id="SSF46689">
    <property type="entry name" value="Homeodomain-like"/>
    <property type="match status" value="1"/>
</dbReference>
<accession>A0A1L9RVK3</accession>
<dbReference type="PANTHER" id="PTHR24341:SF6">
    <property type="entry name" value="HOMEOBOX PROTEIN INVECTED"/>
    <property type="match status" value="1"/>
</dbReference>
<dbReference type="EMBL" id="KV878210">
    <property type="protein sequence ID" value="OJJ38913.1"/>
    <property type="molecule type" value="Genomic_DNA"/>
</dbReference>
<feature type="compositionally biased region" description="Polar residues" evidence="8">
    <location>
        <begin position="244"/>
        <end position="254"/>
    </location>
</feature>
<dbReference type="FunFam" id="1.10.10.60:FF:000171">
    <property type="entry name" value="Homeobox transcription factor"/>
    <property type="match status" value="1"/>
</dbReference>
<feature type="region of interest" description="Disordered" evidence="8">
    <location>
        <begin position="621"/>
        <end position="648"/>
    </location>
</feature>
<feature type="compositionally biased region" description="Basic and acidic residues" evidence="8">
    <location>
        <begin position="124"/>
        <end position="154"/>
    </location>
</feature>
<dbReference type="VEuPathDB" id="FungiDB:ASPWEDRAFT_24788"/>
<dbReference type="PROSITE" id="PS00027">
    <property type="entry name" value="HOMEOBOX_1"/>
    <property type="match status" value="1"/>
</dbReference>
<evidence type="ECO:0000256" key="4">
    <source>
        <dbReference type="ARBA" id="ARBA00023155"/>
    </source>
</evidence>
<reference evidence="11" key="1">
    <citation type="journal article" date="2017" name="Genome Biol.">
        <title>Comparative genomics reveals high biological diversity and specific adaptations in the industrially and medically important fungal genus Aspergillus.</title>
        <authorList>
            <person name="de Vries R.P."/>
            <person name="Riley R."/>
            <person name="Wiebenga A."/>
            <person name="Aguilar-Osorio G."/>
            <person name="Amillis S."/>
            <person name="Uchima C.A."/>
            <person name="Anderluh G."/>
            <person name="Asadollahi M."/>
            <person name="Askin M."/>
            <person name="Barry K."/>
            <person name="Battaglia E."/>
            <person name="Bayram O."/>
            <person name="Benocci T."/>
            <person name="Braus-Stromeyer S.A."/>
            <person name="Caldana C."/>
            <person name="Canovas D."/>
            <person name="Cerqueira G.C."/>
            <person name="Chen F."/>
            <person name="Chen W."/>
            <person name="Choi C."/>
            <person name="Clum A."/>
            <person name="Dos Santos R.A."/>
            <person name="Damasio A.R."/>
            <person name="Diallinas G."/>
            <person name="Emri T."/>
            <person name="Fekete E."/>
            <person name="Flipphi M."/>
            <person name="Freyberg S."/>
            <person name="Gallo A."/>
            <person name="Gournas C."/>
            <person name="Habgood R."/>
            <person name="Hainaut M."/>
            <person name="Harispe M.L."/>
            <person name="Henrissat B."/>
            <person name="Hilden K.S."/>
            <person name="Hope R."/>
            <person name="Hossain A."/>
            <person name="Karabika E."/>
            <person name="Karaffa L."/>
            <person name="Karanyi Z."/>
            <person name="Krasevec N."/>
            <person name="Kuo A."/>
            <person name="Kusch H."/>
            <person name="LaButti K."/>
            <person name="Lagendijk E.L."/>
            <person name="Lapidus A."/>
            <person name="Levasseur A."/>
            <person name="Lindquist E."/>
            <person name="Lipzen A."/>
            <person name="Logrieco A.F."/>
            <person name="MacCabe A."/>
            <person name="Maekelae M.R."/>
            <person name="Malavazi I."/>
            <person name="Melin P."/>
            <person name="Meyer V."/>
            <person name="Mielnichuk N."/>
            <person name="Miskei M."/>
            <person name="Molnar A.P."/>
            <person name="Mule G."/>
            <person name="Ngan C.Y."/>
            <person name="Orejas M."/>
            <person name="Orosz E."/>
            <person name="Ouedraogo J.P."/>
            <person name="Overkamp K.M."/>
            <person name="Park H.-S."/>
            <person name="Perrone G."/>
            <person name="Piumi F."/>
            <person name="Punt P.J."/>
            <person name="Ram A.F."/>
            <person name="Ramon A."/>
            <person name="Rauscher S."/>
            <person name="Record E."/>
            <person name="Riano-Pachon D.M."/>
            <person name="Robert V."/>
            <person name="Roehrig J."/>
            <person name="Ruller R."/>
            <person name="Salamov A."/>
            <person name="Salih N.S."/>
            <person name="Samson R.A."/>
            <person name="Sandor E."/>
            <person name="Sanguinetti M."/>
            <person name="Schuetze T."/>
            <person name="Sepcic K."/>
            <person name="Shelest E."/>
            <person name="Sherlock G."/>
            <person name="Sophianopoulou V."/>
            <person name="Squina F.M."/>
            <person name="Sun H."/>
            <person name="Susca A."/>
            <person name="Todd R.B."/>
            <person name="Tsang A."/>
            <person name="Unkles S.E."/>
            <person name="van de Wiele N."/>
            <person name="van Rossen-Uffink D."/>
            <person name="Oliveira J.V."/>
            <person name="Vesth T.C."/>
            <person name="Visser J."/>
            <person name="Yu J.-H."/>
            <person name="Zhou M."/>
            <person name="Andersen M.R."/>
            <person name="Archer D.B."/>
            <person name="Baker S.E."/>
            <person name="Benoit I."/>
            <person name="Brakhage A.A."/>
            <person name="Braus G.H."/>
            <person name="Fischer R."/>
            <person name="Frisvad J.C."/>
            <person name="Goldman G.H."/>
            <person name="Houbraken J."/>
            <person name="Oakley B."/>
            <person name="Pocsi I."/>
            <person name="Scazzocchio C."/>
            <person name="Seiboth B."/>
            <person name="vanKuyk P.A."/>
            <person name="Wortman J."/>
            <person name="Dyer P.S."/>
            <person name="Grigoriev I.V."/>
        </authorList>
    </citation>
    <scope>NUCLEOTIDE SEQUENCE [LARGE SCALE GENOMIC DNA]</scope>
    <source>
        <strain evidence="11">DTO 134E9</strain>
    </source>
</reference>
<dbReference type="AlphaFoldDB" id="A0A1L9RVK3"/>
<evidence type="ECO:0000313" key="11">
    <source>
        <dbReference type="Proteomes" id="UP000184383"/>
    </source>
</evidence>
<dbReference type="GO" id="GO:0000981">
    <property type="term" value="F:DNA-binding transcription factor activity, RNA polymerase II-specific"/>
    <property type="evidence" value="ECO:0007669"/>
    <property type="project" value="InterPro"/>
</dbReference>
<evidence type="ECO:0000256" key="2">
    <source>
        <dbReference type="ARBA" id="ARBA00010896"/>
    </source>
</evidence>
<feature type="compositionally biased region" description="Low complexity" evidence="8">
    <location>
        <begin position="336"/>
        <end position="346"/>
    </location>
</feature>
<dbReference type="GO" id="GO:0016586">
    <property type="term" value="C:RSC-type complex"/>
    <property type="evidence" value="ECO:0007669"/>
    <property type="project" value="TreeGrafter"/>
</dbReference>
<evidence type="ECO:0000256" key="5">
    <source>
        <dbReference type="ARBA" id="ARBA00023242"/>
    </source>
</evidence>
<evidence type="ECO:0000313" key="10">
    <source>
        <dbReference type="EMBL" id="OJJ38913.1"/>
    </source>
</evidence>
<organism evidence="10 11">
    <name type="scientific">Aspergillus wentii DTO 134E9</name>
    <dbReference type="NCBI Taxonomy" id="1073089"/>
    <lineage>
        <taxon>Eukaryota</taxon>
        <taxon>Fungi</taxon>
        <taxon>Dikarya</taxon>
        <taxon>Ascomycota</taxon>
        <taxon>Pezizomycotina</taxon>
        <taxon>Eurotiomycetes</taxon>
        <taxon>Eurotiomycetidae</taxon>
        <taxon>Eurotiales</taxon>
        <taxon>Aspergillaceae</taxon>
        <taxon>Aspergillus</taxon>
        <taxon>Aspergillus subgen. Cremei</taxon>
    </lineage>
</organism>
<evidence type="ECO:0000256" key="6">
    <source>
        <dbReference type="PROSITE-ProRule" id="PRU00108"/>
    </source>
</evidence>
<keyword evidence="3 6" id="KW-0238">DNA-binding</keyword>
<dbReference type="InterPro" id="IPR009057">
    <property type="entry name" value="Homeodomain-like_sf"/>
</dbReference>
<dbReference type="SMART" id="SM00389">
    <property type="entry name" value="HOX"/>
    <property type="match status" value="1"/>
</dbReference>
<dbReference type="RefSeq" id="XP_040692589.1">
    <property type="nucleotide sequence ID" value="XM_040832661.1"/>
</dbReference>
<comment type="similarity">
    <text evidence="2">Belongs to the engrailed homeobox family.</text>
</comment>
<dbReference type="InterPro" id="IPR017970">
    <property type="entry name" value="Homeobox_CS"/>
</dbReference>
<dbReference type="STRING" id="1073089.A0A1L9RVK3"/>
<dbReference type="GO" id="GO:0003677">
    <property type="term" value="F:DNA binding"/>
    <property type="evidence" value="ECO:0007669"/>
    <property type="project" value="UniProtKB-UniRule"/>
</dbReference>
<comment type="subcellular location">
    <subcellularLocation>
        <location evidence="1 6 7">Nucleus</location>
    </subcellularLocation>
</comment>
<feature type="region of interest" description="Disordered" evidence="8">
    <location>
        <begin position="415"/>
        <end position="454"/>
    </location>
</feature>
<evidence type="ECO:0000256" key="3">
    <source>
        <dbReference type="ARBA" id="ARBA00023125"/>
    </source>
</evidence>
<dbReference type="InterPro" id="IPR050720">
    <property type="entry name" value="Engrailed_Homeobox_TFs"/>
</dbReference>
<dbReference type="GeneID" id="63748509"/>
<feature type="DNA-binding region" description="Homeobox" evidence="6">
    <location>
        <begin position="65"/>
        <end position="124"/>
    </location>
</feature>
<gene>
    <name evidence="10" type="ORF">ASPWEDRAFT_24788</name>
</gene>
<evidence type="ECO:0000256" key="8">
    <source>
        <dbReference type="SAM" id="MobiDB-lite"/>
    </source>
</evidence>
<feature type="region of interest" description="Disordered" evidence="8">
    <location>
        <begin position="227"/>
        <end position="346"/>
    </location>
</feature>
<keyword evidence="5 6" id="KW-0539">Nucleus</keyword>
<feature type="compositionally biased region" description="Polar residues" evidence="8">
    <location>
        <begin position="262"/>
        <end position="276"/>
    </location>
</feature>
<evidence type="ECO:0000256" key="7">
    <source>
        <dbReference type="RuleBase" id="RU000682"/>
    </source>
</evidence>
<dbReference type="InterPro" id="IPR001356">
    <property type="entry name" value="HD"/>
</dbReference>
<feature type="region of interest" description="Disordered" evidence="8">
    <location>
        <begin position="116"/>
        <end position="210"/>
    </location>
</feature>
<feature type="domain" description="Homeobox" evidence="9">
    <location>
        <begin position="63"/>
        <end position="123"/>
    </location>
</feature>
<keyword evidence="4 6" id="KW-0371">Homeobox</keyword>
<dbReference type="Pfam" id="PF00046">
    <property type="entry name" value="Homeodomain"/>
    <property type="match status" value="1"/>
</dbReference>
<dbReference type="OrthoDB" id="6159439at2759"/>
<dbReference type="Proteomes" id="UP000184383">
    <property type="component" value="Unassembled WGS sequence"/>
</dbReference>
<keyword evidence="11" id="KW-1185">Reference proteome</keyword>
<dbReference type="Gene3D" id="1.10.10.60">
    <property type="entry name" value="Homeodomain-like"/>
    <property type="match status" value="1"/>
</dbReference>
<dbReference type="CDD" id="cd00086">
    <property type="entry name" value="homeodomain"/>
    <property type="match status" value="1"/>
</dbReference>
<dbReference type="PANTHER" id="PTHR24341">
    <property type="entry name" value="HOMEOBOX PROTEIN ENGRAILED"/>
    <property type="match status" value="1"/>
</dbReference>
<protein>
    <recommendedName>
        <fullName evidence="9">Homeobox domain-containing protein</fullName>
    </recommendedName>
</protein>
<name>A0A1L9RVK3_ASPWE</name>
<evidence type="ECO:0000259" key="9">
    <source>
        <dbReference type="PROSITE" id="PS50071"/>
    </source>
</evidence>
<proteinExistence type="inferred from homology"/>
<feature type="compositionally biased region" description="Low complexity" evidence="8">
    <location>
        <begin position="282"/>
        <end position="294"/>
    </location>
</feature>
<evidence type="ECO:0000256" key="1">
    <source>
        <dbReference type="ARBA" id="ARBA00004123"/>
    </source>
</evidence>
<feature type="compositionally biased region" description="Low complexity" evidence="8">
    <location>
        <begin position="420"/>
        <end position="437"/>
    </location>
</feature>